<gene>
    <name evidence="1" type="ORF">PCO31111_03502</name>
</gene>
<name>A0A5E4WSX7_9BURK</name>
<accession>A0A5E4WSX7</accession>
<proteinExistence type="predicted"/>
<dbReference type="Pfam" id="PF07505">
    <property type="entry name" value="DUF5131"/>
    <property type="match status" value="1"/>
</dbReference>
<dbReference type="RefSeq" id="WP_058379171.1">
    <property type="nucleotide sequence ID" value="NZ_CABPSE010000012.1"/>
</dbReference>
<sequence length="324" mass="35999">MAENSKIEWTHHTFNPWEGCQKVGPGCDHCYAETRNARFGGGVAINWGPGAPRRRTSASNWAQPAKWNATAARLGVRYRVFCASLADVFDNQVPDEWRRDLAALILATPHLDWLLLTKRIGNADKMLAAMFPEGIPDNVWVGATITSQEEADRDIPKLLALPVAVRFLSMEPLLGRVDLRFHIFSEPTGNFRTHAGKRQMELRKPADGGLHWVIVGGESGSADSRPMNPDWVRALREQCRAGGVAFHFKQWGDWRPPEEDEEYDTSMGRAQRVPAFIVADAGTVHCFENDSTKDGGAVMLRVGKSKSGRTLDGLLHDGYPEIAQ</sequence>
<protein>
    <submittedName>
        <fullName evidence="1">Phage Gp37Gp68</fullName>
    </submittedName>
</protein>
<dbReference type="AlphaFoldDB" id="A0A5E4WSX7"/>
<keyword evidence="2" id="KW-1185">Reference proteome</keyword>
<organism evidence="1 2">
    <name type="scientific">Pandoraea communis</name>
    <dbReference type="NCBI Taxonomy" id="2508297"/>
    <lineage>
        <taxon>Bacteria</taxon>
        <taxon>Pseudomonadati</taxon>
        <taxon>Pseudomonadota</taxon>
        <taxon>Betaproteobacteria</taxon>
        <taxon>Burkholderiales</taxon>
        <taxon>Burkholderiaceae</taxon>
        <taxon>Pandoraea</taxon>
    </lineage>
</organism>
<evidence type="ECO:0000313" key="2">
    <source>
        <dbReference type="Proteomes" id="UP000383971"/>
    </source>
</evidence>
<dbReference type="InterPro" id="IPR011101">
    <property type="entry name" value="DUF5131"/>
</dbReference>
<dbReference type="Proteomes" id="UP000383971">
    <property type="component" value="Unassembled WGS sequence"/>
</dbReference>
<evidence type="ECO:0000313" key="1">
    <source>
        <dbReference type="EMBL" id="VVE27928.1"/>
    </source>
</evidence>
<reference evidence="1 2" key="1">
    <citation type="submission" date="2019-08" db="EMBL/GenBank/DDBJ databases">
        <authorList>
            <person name="Peeters C."/>
        </authorList>
    </citation>
    <scope>NUCLEOTIDE SEQUENCE [LARGE SCALE GENOMIC DNA]</scope>
    <source>
        <strain evidence="1 2">LMG 31111</strain>
    </source>
</reference>
<dbReference type="EMBL" id="CABPSE010000012">
    <property type="protein sequence ID" value="VVE27928.1"/>
    <property type="molecule type" value="Genomic_DNA"/>
</dbReference>